<gene>
    <name evidence="2" type="ORF">SAMN05421546_0914</name>
</gene>
<evidence type="ECO:0000313" key="3">
    <source>
        <dbReference type="Proteomes" id="UP000241788"/>
    </source>
</evidence>
<dbReference type="Proteomes" id="UP000241788">
    <property type="component" value="Unassembled WGS sequence"/>
</dbReference>
<feature type="compositionally biased region" description="Basic and acidic residues" evidence="1">
    <location>
        <begin position="39"/>
        <end position="56"/>
    </location>
</feature>
<dbReference type="STRING" id="1604334.SAMN05421546_0914"/>
<feature type="region of interest" description="Disordered" evidence="1">
    <location>
        <begin position="1"/>
        <end position="56"/>
    </location>
</feature>
<dbReference type="EMBL" id="FTLW01000002">
    <property type="protein sequence ID" value="SIQ24770.1"/>
    <property type="molecule type" value="Genomic_DNA"/>
</dbReference>
<proteinExistence type="predicted"/>
<protein>
    <submittedName>
        <fullName evidence="2">Uncharacterized protein</fullName>
    </submittedName>
</protein>
<keyword evidence="3" id="KW-1185">Reference proteome</keyword>
<organism evidence="2 3">
    <name type="scientific">Solilutibacter tolerans</name>
    <dbReference type="NCBI Taxonomy" id="1604334"/>
    <lineage>
        <taxon>Bacteria</taxon>
        <taxon>Pseudomonadati</taxon>
        <taxon>Pseudomonadota</taxon>
        <taxon>Gammaproteobacteria</taxon>
        <taxon>Lysobacterales</taxon>
        <taxon>Lysobacteraceae</taxon>
        <taxon>Solilutibacter</taxon>
    </lineage>
</organism>
<dbReference type="RefSeq" id="WP_165688551.1">
    <property type="nucleotide sequence ID" value="NZ_FTLW01000002.1"/>
</dbReference>
<reference evidence="3" key="1">
    <citation type="submission" date="2017-01" db="EMBL/GenBank/DDBJ databases">
        <authorList>
            <person name="Varghese N."/>
            <person name="Submissions S."/>
        </authorList>
    </citation>
    <scope>NUCLEOTIDE SEQUENCE [LARGE SCALE GENOMIC DNA]</scope>
    <source>
        <strain evidence="3">UM1</strain>
    </source>
</reference>
<evidence type="ECO:0000313" key="2">
    <source>
        <dbReference type="EMBL" id="SIQ24770.1"/>
    </source>
</evidence>
<evidence type="ECO:0000256" key="1">
    <source>
        <dbReference type="SAM" id="MobiDB-lite"/>
    </source>
</evidence>
<accession>A0A1N6R780</accession>
<dbReference type="AlphaFoldDB" id="A0A1N6R780"/>
<sequence length="56" mass="6508">MNSTAPRLPTREVNPAPRRTSRRERSFGTGYGRSSGYADNERRYTSDYAAERFRVH</sequence>
<name>A0A1N6R780_9GAMM</name>